<gene>
    <name evidence="5" type="ORF">SteCoe_20059</name>
</gene>
<accession>A0A1R2BSY3</accession>
<keyword evidence="2" id="KW-0677">Repeat</keyword>
<proteinExistence type="predicted"/>
<dbReference type="SUPFAM" id="SSF47473">
    <property type="entry name" value="EF-hand"/>
    <property type="match status" value="1"/>
</dbReference>
<reference evidence="5 6" key="1">
    <citation type="submission" date="2016-11" db="EMBL/GenBank/DDBJ databases">
        <title>The macronuclear genome of Stentor coeruleus: a giant cell with tiny introns.</title>
        <authorList>
            <person name="Slabodnick M."/>
            <person name="Ruby J.G."/>
            <person name="Reiff S.B."/>
            <person name="Swart E.C."/>
            <person name="Gosai S."/>
            <person name="Prabakaran S."/>
            <person name="Witkowska E."/>
            <person name="Larue G.E."/>
            <person name="Fisher S."/>
            <person name="Freeman R.M."/>
            <person name="Gunawardena J."/>
            <person name="Chu W."/>
            <person name="Stover N.A."/>
            <person name="Gregory B.D."/>
            <person name="Nowacki M."/>
            <person name="Derisi J."/>
            <person name="Roy S.W."/>
            <person name="Marshall W.F."/>
            <person name="Sood P."/>
        </authorList>
    </citation>
    <scope>NUCLEOTIDE SEQUENCE [LARGE SCALE GENOMIC DNA]</scope>
    <source>
        <strain evidence="5">WM001</strain>
    </source>
</reference>
<dbReference type="PANTHER" id="PTHR34524">
    <property type="entry name" value="CALCYPHOSIN"/>
    <property type="match status" value="1"/>
</dbReference>
<dbReference type="CDD" id="cd00051">
    <property type="entry name" value="EFh"/>
    <property type="match status" value="1"/>
</dbReference>
<dbReference type="PROSITE" id="PS50222">
    <property type="entry name" value="EF_HAND_2"/>
    <property type="match status" value="2"/>
</dbReference>
<dbReference type="OrthoDB" id="26525at2759"/>
<organism evidence="5 6">
    <name type="scientific">Stentor coeruleus</name>
    <dbReference type="NCBI Taxonomy" id="5963"/>
    <lineage>
        <taxon>Eukaryota</taxon>
        <taxon>Sar</taxon>
        <taxon>Alveolata</taxon>
        <taxon>Ciliophora</taxon>
        <taxon>Postciliodesmatophora</taxon>
        <taxon>Heterotrichea</taxon>
        <taxon>Heterotrichida</taxon>
        <taxon>Stentoridae</taxon>
        <taxon>Stentor</taxon>
    </lineage>
</organism>
<feature type="domain" description="EF-hand" evidence="4">
    <location>
        <begin position="78"/>
        <end position="113"/>
    </location>
</feature>
<sequence length="147" mass="16527">MAQKKLKSTADFVWNSLKIPLTEQAPLQGISQLLCENGYEALHDTIMAYLTLYDRTDDGVITYKDFQTITSPDFDPFANDETLSAIFASFDKHQNGKITPEDLIQAAKEVSEQVTNDEAINMVKAFDADKDGAIDLREFKTIVKSKR</sequence>
<evidence type="ECO:0000313" key="6">
    <source>
        <dbReference type="Proteomes" id="UP000187209"/>
    </source>
</evidence>
<dbReference type="InterPro" id="IPR002048">
    <property type="entry name" value="EF_hand_dom"/>
</dbReference>
<protein>
    <recommendedName>
        <fullName evidence="4">EF-hand domain-containing protein</fullName>
    </recommendedName>
</protein>
<evidence type="ECO:0000313" key="5">
    <source>
        <dbReference type="EMBL" id="OMJ79811.1"/>
    </source>
</evidence>
<evidence type="ECO:0000259" key="4">
    <source>
        <dbReference type="PROSITE" id="PS50222"/>
    </source>
</evidence>
<keyword evidence="6" id="KW-1185">Reference proteome</keyword>
<dbReference type="AlphaFoldDB" id="A0A1R2BSY3"/>
<dbReference type="InterPro" id="IPR011992">
    <property type="entry name" value="EF-hand-dom_pair"/>
</dbReference>
<comment type="caution">
    <text evidence="5">The sequence shown here is derived from an EMBL/GenBank/DDBJ whole genome shotgun (WGS) entry which is preliminary data.</text>
</comment>
<dbReference type="EMBL" id="MPUH01000452">
    <property type="protein sequence ID" value="OMJ79811.1"/>
    <property type="molecule type" value="Genomic_DNA"/>
</dbReference>
<name>A0A1R2BSY3_9CILI</name>
<dbReference type="GO" id="GO:0005509">
    <property type="term" value="F:calcium ion binding"/>
    <property type="evidence" value="ECO:0007669"/>
    <property type="project" value="InterPro"/>
</dbReference>
<evidence type="ECO:0000256" key="3">
    <source>
        <dbReference type="ARBA" id="ARBA00022837"/>
    </source>
</evidence>
<keyword evidence="3" id="KW-0106">Calcium</keyword>
<dbReference type="PANTHER" id="PTHR34524:SF6">
    <property type="entry name" value="CALCYPHOSINE LIKE"/>
    <property type="match status" value="1"/>
</dbReference>
<dbReference type="InterPro" id="IPR051581">
    <property type="entry name" value="Ca-bind"/>
</dbReference>
<evidence type="ECO:0000256" key="2">
    <source>
        <dbReference type="ARBA" id="ARBA00022737"/>
    </source>
</evidence>
<dbReference type="Pfam" id="PF13833">
    <property type="entry name" value="EF-hand_8"/>
    <property type="match status" value="1"/>
</dbReference>
<keyword evidence="1" id="KW-0479">Metal-binding</keyword>
<dbReference type="InterPro" id="IPR018247">
    <property type="entry name" value="EF_Hand_1_Ca_BS"/>
</dbReference>
<dbReference type="SMART" id="SM00054">
    <property type="entry name" value="EFh"/>
    <property type="match status" value="3"/>
</dbReference>
<dbReference type="PROSITE" id="PS00018">
    <property type="entry name" value="EF_HAND_1"/>
    <property type="match status" value="1"/>
</dbReference>
<feature type="domain" description="EF-hand" evidence="4">
    <location>
        <begin position="114"/>
        <end position="147"/>
    </location>
</feature>
<evidence type="ECO:0000256" key="1">
    <source>
        <dbReference type="ARBA" id="ARBA00022723"/>
    </source>
</evidence>
<dbReference type="Proteomes" id="UP000187209">
    <property type="component" value="Unassembled WGS sequence"/>
</dbReference>
<dbReference type="Gene3D" id="1.10.238.10">
    <property type="entry name" value="EF-hand"/>
    <property type="match status" value="1"/>
</dbReference>